<dbReference type="EC" id="2.7.10.1" evidence="2"/>
<dbReference type="InterPro" id="IPR001245">
    <property type="entry name" value="Ser-Thr/Tyr_kinase_cat_dom"/>
</dbReference>
<dbReference type="PROSITE" id="PS00109">
    <property type="entry name" value="PROTEIN_KINASE_TYR"/>
    <property type="match status" value="1"/>
</dbReference>
<keyword evidence="30" id="KW-1185">Reference proteome</keyword>
<evidence type="ECO:0000256" key="13">
    <source>
        <dbReference type="ARBA" id="ARBA00022989"/>
    </source>
</evidence>
<dbReference type="Gene3D" id="2.60.40.10">
    <property type="entry name" value="Immunoglobulins"/>
    <property type="match status" value="2"/>
</dbReference>
<accession>A0A674NAS7</accession>
<evidence type="ECO:0000256" key="5">
    <source>
        <dbReference type="ARBA" id="ARBA00022553"/>
    </source>
</evidence>
<keyword evidence="3" id="KW-1003">Cell membrane</keyword>
<dbReference type="FunFam" id="2.170.300.10:FF:000003">
    <property type="entry name" value="tyrosine-protein kinase receptor Tie-1 isoform X1"/>
    <property type="match status" value="1"/>
</dbReference>
<dbReference type="GO" id="GO:0005509">
    <property type="term" value="F:calcium ion binding"/>
    <property type="evidence" value="ECO:0007669"/>
    <property type="project" value="InterPro"/>
</dbReference>
<feature type="disulfide bond" evidence="22">
    <location>
        <begin position="190"/>
        <end position="199"/>
    </location>
</feature>
<dbReference type="InterPro" id="IPR013783">
    <property type="entry name" value="Ig-like_fold"/>
</dbReference>
<name>A0A674NAS7_TAKRU</name>
<feature type="domain" description="EGF-like" evidence="27">
    <location>
        <begin position="166"/>
        <end position="200"/>
    </location>
</feature>
<evidence type="ECO:0000256" key="11">
    <source>
        <dbReference type="ARBA" id="ARBA00022777"/>
    </source>
</evidence>
<keyword evidence="8" id="KW-0732">Signal</keyword>
<evidence type="ECO:0000256" key="17">
    <source>
        <dbReference type="ARBA" id="ARBA00023170"/>
    </source>
</evidence>
<evidence type="ECO:0000313" key="29">
    <source>
        <dbReference type="Ensembl" id="ENSTRUP00000070839.1"/>
    </source>
</evidence>
<dbReference type="AlphaFoldDB" id="A0A674NAS7"/>
<keyword evidence="12 23" id="KW-0067">ATP-binding</keyword>
<dbReference type="FunFam" id="1.10.510.10:FF:000123">
    <property type="entry name" value="Tyrosine-protein kinase receptor Tie-1"/>
    <property type="match status" value="1"/>
</dbReference>
<comment type="subcellular location">
    <subcellularLocation>
        <location evidence="1">Cell membrane</location>
        <topology evidence="1">Single-pass type I membrane protein</topology>
    </subcellularLocation>
</comment>
<evidence type="ECO:0000256" key="10">
    <source>
        <dbReference type="ARBA" id="ARBA00022741"/>
    </source>
</evidence>
<keyword evidence="7 25" id="KW-0812">Transmembrane</keyword>
<dbReference type="FunFam" id="3.30.200.20:FF:000113">
    <property type="entry name" value="Putative tyrosine-protein kinase receptor Tie-1"/>
    <property type="match status" value="1"/>
</dbReference>
<dbReference type="Gene3D" id="1.10.510.10">
    <property type="entry name" value="Transferase(Phosphotransferase) domain 1"/>
    <property type="match status" value="1"/>
</dbReference>
<proteinExistence type="predicted"/>
<dbReference type="SMART" id="SM00219">
    <property type="entry name" value="TyrKc"/>
    <property type="match status" value="1"/>
</dbReference>
<dbReference type="CDD" id="cd00054">
    <property type="entry name" value="EGF_CA"/>
    <property type="match status" value="2"/>
</dbReference>
<dbReference type="GO" id="GO:0005524">
    <property type="term" value="F:ATP binding"/>
    <property type="evidence" value="ECO:0007669"/>
    <property type="project" value="UniProtKB-UniRule"/>
</dbReference>
<dbReference type="InterPro" id="IPR050122">
    <property type="entry name" value="RTK"/>
</dbReference>
<keyword evidence="18" id="KW-0325">Glycoprotein</keyword>
<dbReference type="InterPro" id="IPR017441">
    <property type="entry name" value="Protein_kinase_ATP_BS"/>
</dbReference>
<evidence type="ECO:0000256" key="4">
    <source>
        <dbReference type="ARBA" id="ARBA00022536"/>
    </source>
</evidence>
<dbReference type="Pfam" id="PF07714">
    <property type="entry name" value="PK_Tyr_Ser-Thr"/>
    <property type="match status" value="1"/>
</dbReference>
<dbReference type="Gene3D" id="2.170.300.10">
    <property type="entry name" value="Tie2 ligand-binding domain superfamily"/>
    <property type="match status" value="1"/>
</dbReference>
<protein>
    <recommendedName>
        <fullName evidence="2">receptor protein-tyrosine kinase</fullName>
        <ecNumber evidence="2">2.7.10.1</ecNumber>
    </recommendedName>
</protein>
<evidence type="ECO:0000256" key="18">
    <source>
        <dbReference type="ARBA" id="ARBA00023180"/>
    </source>
</evidence>
<dbReference type="InterPro" id="IPR036116">
    <property type="entry name" value="FN3_sf"/>
</dbReference>
<dbReference type="PROSITE" id="PS50026">
    <property type="entry name" value="EGF_3"/>
    <property type="match status" value="2"/>
</dbReference>
<evidence type="ECO:0000256" key="24">
    <source>
        <dbReference type="SAM" id="MobiDB-lite"/>
    </source>
</evidence>
<dbReference type="Gene3D" id="3.30.200.20">
    <property type="entry name" value="Phosphorylase Kinase, domain 1"/>
    <property type="match status" value="1"/>
</dbReference>
<evidence type="ECO:0000259" key="26">
    <source>
        <dbReference type="PROSITE" id="PS50011"/>
    </source>
</evidence>
<dbReference type="PROSITE" id="PS01186">
    <property type="entry name" value="EGF_2"/>
    <property type="match status" value="1"/>
</dbReference>
<dbReference type="CDD" id="cd00063">
    <property type="entry name" value="FN3"/>
    <property type="match status" value="1"/>
</dbReference>
<evidence type="ECO:0000256" key="14">
    <source>
        <dbReference type="ARBA" id="ARBA00023136"/>
    </source>
</evidence>
<dbReference type="SUPFAM" id="SSF49265">
    <property type="entry name" value="Fibronectin type III"/>
    <property type="match status" value="1"/>
</dbReference>
<dbReference type="PRINTS" id="PR00109">
    <property type="entry name" value="TYRKINASE"/>
</dbReference>
<keyword evidence="19" id="KW-0393">Immunoglobulin domain</keyword>
<evidence type="ECO:0000256" key="6">
    <source>
        <dbReference type="ARBA" id="ARBA00022679"/>
    </source>
</evidence>
<organism evidence="29 30">
    <name type="scientific">Takifugu rubripes</name>
    <name type="common">Japanese pufferfish</name>
    <name type="synonym">Fugu rubripes</name>
    <dbReference type="NCBI Taxonomy" id="31033"/>
    <lineage>
        <taxon>Eukaryota</taxon>
        <taxon>Metazoa</taxon>
        <taxon>Chordata</taxon>
        <taxon>Craniata</taxon>
        <taxon>Vertebrata</taxon>
        <taxon>Euteleostomi</taxon>
        <taxon>Actinopterygii</taxon>
        <taxon>Neopterygii</taxon>
        <taxon>Teleostei</taxon>
        <taxon>Neoteleostei</taxon>
        <taxon>Acanthomorphata</taxon>
        <taxon>Eupercaria</taxon>
        <taxon>Tetraodontiformes</taxon>
        <taxon>Tetradontoidea</taxon>
        <taxon>Tetraodontidae</taxon>
        <taxon>Takifugu</taxon>
    </lineage>
</organism>
<evidence type="ECO:0000256" key="15">
    <source>
        <dbReference type="ARBA" id="ARBA00023137"/>
    </source>
</evidence>
<dbReference type="GO" id="GO:0045766">
    <property type="term" value="P:positive regulation of angiogenesis"/>
    <property type="evidence" value="ECO:0007669"/>
    <property type="project" value="TreeGrafter"/>
</dbReference>
<comment type="catalytic activity">
    <reaction evidence="20">
        <text>L-tyrosyl-[protein] + ATP = O-phospho-L-tyrosyl-[protein] + ADP + H(+)</text>
        <dbReference type="Rhea" id="RHEA:10596"/>
        <dbReference type="Rhea" id="RHEA-COMP:10136"/>
        <dbReference type="Rhea" id="RHEA-COMP:20101"/>
        <dbReference type="ChEBI" id="CHEBI:15378"/>
        <dbReference type="ChEBI" id="CHEBI:30616"/>
        <dbReference type="ChEBI" id="CHEBI:46858"/>
        <dbReference type="ChEBI" id="CHEBI:61978"/>
        <dbReference type="ChEBI" id="CHEBI:456216"/>
        <dbReference type="EC" id="2.7.10.1"/>
    </reaction>
</comment>
<dbReference type="SUPFAM" id="SSF56112">
    <property type="entry name" value="Protein kinase-like (PK-like)"/>
    <property type="match status" value="1"/>
</dbReference>
<dbReference type="InterPro" id="IPR000742">
    <property type="entry name" value="EGF"/>
</dbReference>
<dbReference type="PANTHER" id="PTHR24416">
    <property type="entry name" value="TYROSINE-PROTEIN KINASE RECEPTOR"/>
    <property type="match status" value="1"/>
</dbReference>
<keyword evidence="11" id="KW-0418">Kinase</keyword>
<dbReference type="GO" id="GO:0004714">
    <property type="term" value="F:transmembrane receptor protein tyrosine kinase activity"/>
    <property type="evidence" value="ECO:0007669"/>
    <property type="project" value="UniProtKB-EC"/>
</dbReference>
<evidence type="ECO:0000256" key="8">
    <source>
        <dbReference type="ARBA" id="ARBA00022729"/>
    </source>
</evidence>
<reference evidence="29 30" key="1">
    <citation type="journal article" date="2011" name="Genome Biol. Evol.">
        <title>Integration of the genetic map and genome assembly of fugu facilitates insights into distinct features of genome evolution in teleosts and mammals.</title>
        <authorList>
            <person name="Kai W."/>
            <person name="Kikuchi K."/>
            <person name="Tohari S."/>
            <person name="Chew A.K."/>
            <person name="Tay A."/>
            <person name="Fujiwara A."/>
            <person name="Hosoya S."/>
            <person name="Suetake H."/>
            <person name="Naruse K."/>
            <person name="Brenner S."/>
            <person name="Suzuki Y."/>
            <person name="Venkatesh B."/>
        </authorList>
    </citation>
    <scope>NUCLEOTIDE SEQUENCE [LARGE SCALE GENOMIC DNA]</scope>
</reference>
<dbReference type="InterPro" id="IPR001881">
    <property type="entry name" value="EGF-like_Ca-bd_dom"/>
</dbReference>
<feature type="binding site" evidence="23">
    <location>
        <position position="618"/>
    </location>
    <ligand>
        <name>ATP</name>
        <dbReference type="ChEBI" id="CHEBI:30616"/>
    </ligand>
</feature>
<evidence type="ECO:0000256" key="2">
    <source>
        <dbReference type="ARBA" id="ARBA00011902"/>
    </source>
</evidence>
<feature type="domain" description="Fibronectin type-III" evidence="28">
    <location>
        <begin position="391"/>
        <end position="490"/>
    </location>
</feature>
<dbReference type="PROSITE" id="PS00022">
    <property type="entry name" value="EGF_1"/>
    <property type="match status" value="3"/>
</dbReference>
<evidence type="ECO:0000256" key="1">
    <source>
        <dbReference type="ARBA" id="ARBA00004251"/>
    </source>
</evidence>
<keyword evidence="9" id="KW-0677">Repeat</keyword>
<keyword evidence="16 22" id="KW-1015">Disulfide bond</keyword>
<evidence type="ECO:0000256" key="12">
    <source>
        <dbReference type="ARBA" id="ARBA00022840"/>
    </source>
</evidence>
<dbReference type="PROSITE" id="PS50853">
    <property type="entry name" value="FN3"/>
    <property type="match status" value="1"/>
</dbReference>
<dbReference type="InterPro" id="IPR020635">
    <property type="entry name" value="Tyr_kinase_cat_dom"/>
</dbReference>
<evidence type="ECO:0000256" key="22">
    <source>
        <dbReference type="PROSITE-ProRule" id="PRU00076"/>
    </source>
</evidence>
<evidence type="ECO:0000256" key="25">
    <source>
        <dbReference type="SAM" id="Phobius"/>
    </source>
</evidence>
<dbReference type="PANTHER" id="PTHR24416:SF341">
    <property type="entry name" value="TYROSINE-PROTEIN KINASE RECEPTOR TIE-1"/>
    <property type="match status" value="1"/>
</dbReference>
<dbReference type="InterPro" id="IPR008266">
    <property type="entry name" value="Tyr_kinase_AS"/>
</dbReference>
<reference evidence="29" key="3">
    <citation type="submission" date="2025-09" db="UniProtKB">
        <authorList>
            <consortium name="Ensembl"/>
        </authorList>
    </citation>
    <scope>IDENTIFICATION</scope>
</reference>
<keyword evidence="17" id="KW-0675">Receptor</keyword>
<gene>
    <name evidence="29" type="primary">tie1</name>
</gene>
<comment type="subunit">
    <text evidence="21">Interacts with svep1.</text>
</comment>
<evidence type="ECO:0000256" key="23">
    <source>
        <dbReference type="PROSITE-ProRule" id="PRU10141"/>
    </source>
</evidence>
<keyword evidence="15" id="KW-0829">Tyrosine-protein kinase</keyword>
<evidence type="ECO:0000256" key="21">
    <source>
        <dbReference type="ARBA" id="ARBA00062347"/>
    </source>
</evidence>
<dbReference type="SMART" id="SM00179">
    <property type="entry name" value="EGF_CA"/>
    <property type="match status" value="1"/>
</dbReference>
<keyword evidence="10 23" id="KW-0547">Nucleotide-binding</keyword>
<dbReference type="PROSITE" id="PS00107">
    <property type="entry name" value="PROTEIN_KINASE_ATP"/>
    <property type="match status" value="1"/>
</dbReference>
<keyword evidence="13 25" id="KW-1133">Transmembrane helix</keyword>
<reference evidence="29" key="2">
    <citation type="submission" date="2025-08" db="UniProtKB">
        <authorList>
            <consortium name="Ensembl"/>
        </authorList>
    </citation>
    <scope>IDENTIFICATION</scope>
</reference>
<feature type="domain" description="EGF-like" evidence="27">
    <location>
        <begin position="80"/>
        <end position="111"/>
    </location>
</feature>
<evidence type="ECO:0000259" key="27">
    <source>
        <dbReference type="PROSITE" id="PS50026"/>
    </source>
</evidence>
<dbReference type="GeneTree" id="ENSGT00940000157693"/>
<feature type="transmembrane region" description="Helical" evidence="25">
    <location>
        <begin position="508"/>
        <end position="533"/>
    </location>
</feature>
<keyword evidence="6" id="KW-0808">Transferase</keyword>
<evidence type="ECO:0000256" key="3">
    <source>
        <dbReference type="ARBA" id="ARBA00022475"/>
    </source>
</evidence>
<evidence type="ECO:0000256" key="9">
    <source>
        <dbReference type="ARBA" id="ARBA00022737"/>
    </source>
</evidence>
<dbReference type="GO" id="GO:0043235">
    <property type="term" value="C:receptor complex"/>
    <property type="evidence" value="ECO:0007669"/>
    <property type="project" value="TreeGrafter"/>
</dbReference>
<feature type="domain" description="Protein kinase" evidence="26">
    <location>
        <begin position="587"/>
        <end position="866"/>
    </location>
</feature>
<dbReference type="GO" id="GO:0005886">
    <property type="term" value="C:plasma membrane"/>
    <property type="evidence" value="ECO:0007669"/>
    <property type="project" value="UniProtKB-SubCell"/>
</dbReference>
<keyword evidence="14 25" id="KW-0472">Membrane</keyword>
<evidence type="ECO:0000256" key="20">
    <source>
        <dbReference type="ARBA" id="ARBA00051243"/>
    </source>
</evidence>
<feature type="disulfide bond" evidence="22">
    <location>
        <begin position="101"/>
        <end position="110"/>
    </location>
</feature>
<dbReference type="InterPro" id="IPR036179">
    <property type="entry name" value="Ig-like_dom_sf"/>
</dbReference>
<comment type="caution">
    <text evidence="22">Lacks conserved residue(s) required for the propagation of feature annotation.</text>
</comment>
<evidence type="ECO:0000256" key="19">
    <source>
        <dbReference type="ARBA" id="ARBA00023319"/>
    </source>
</evidence>
<evidence type="ECO:0000256" key="7">
    <source>
        <dbReference type="ARBA" id="ARBA00022692"/>
    </source>
</evidence>
<dbReference type="SUPFAM" id="SSF48726">
    <property type="entry name" value="Immunoglobulin"/>
    <property type="match status" value="1"/>
</dbReference>
<dbReference type="GO" id="GO:0007169">
    <property type="term" value="P:cell surface receptor protein tyrosine kinase signaling pathway"/>
    <property type="evidence" value="ECO:0007669"/>
    <property type="project" value="TreeGrafter"/>
</dbReference>
<keyword evidence="4 22" id="KW-0245">EGF-like domain</keyword>
<dbReference type="Ensembl" id="ENSTRUT00000062138.1">
    <property type="protein sequence ID" value="ENSTRUP00000070839.1"/>
    <property type="gene ID" value="ENSTRUG00000018474.3"/>
</dbReference>
<dbReference type="SMART" id="SM00181">
    <property type="entry name" value="EGF"/>
    <property type="match status" value="3"/>
</dbReference>
<dbReference type="InterPro" id="IPR003961">
    <property type="entry name" value="FN3_dom"/>
</dbReference>
<dbReference type="InterPro" id="IPR000719">
    <property type="entry name" value="Prot_kinase_dom"/>
</dbReference>
<dbReference type="SMART" id="SM00060">
    <property type="entry name" value="FN3"/>
    <property type="match status" value="2"/>
</dbReference>
<feature type="region of interest" description="Disordered" evidence="24">
    <location>
        <begin position="342"/>
        <end position="364"/>
    </location>
</feature>
<evidence type="ECO:0000256" key="16">
    <source>
        <dbReference type="ARBA" id="ARBA00023157"/>
    </source>
</evidence>
<keyword evidence="5" id="KW-0597">Phosphoprotein</keyword>
<dbReference type="FunFam" id="2.60.40.10:FF:002958">
    <property type="entry name" value="Uncharacterized protein"/>
    <property type="match status" value="1"/>
</dbReference>
<dbReference type="InterPro" id="IPR011009">
    <property type="entry name" value="Kinase-like_dom_sf"/>
</dbReference>
<evidence type="ECO:0000259" key="28">
    <source>
        <dbReference type="PROSITE" id="PS50853"/>
    </source>
</evidence>
<dbReference type="Proteomes" id="UP000005226">
    <property type="component" value="Chromosome 20"/>
</dbReference>
<dbReference type="PROSITE" id="PS50011">
    <property type="entry name" value="PROTEIN_KINASE_DOM"/>
    <property type="match status" value="1"/>
</dbReference>
<sequence length="886" mass="98999">NFVPHHLTLTVNKGETVHLSHVRNLCLIWHKYFKLEHRMRSNLLILLHSHILCMPLKNKKPSLSISSSDCPNKKWGVNCDKDCSECLNGGVCHNIDGDCICPPGFMGTRCETACREGMFGRNCQQSCGSDLSCKGLRFCLPDPYGCSCASGWFGTRCETPCPNDMYGPDCKLSCKCQNGGVCKRFTGCTCPTGWRGQSCEKSGRFDINALFPTSIHHDIAAASQTVMDSNKSTAMFKIPRLSTQQGGLWECRVSTNGGHDSRKFNVTVKEPPVPTTVPKLLEKRSKQLLVLPGETYRGDGPIIFTKILYTPENNEGSSEKEPITLMNLEPSTRYRVRVQLSRPGEGGEGVPGPETVMETDCPGKKMAGKSKIWRELSECSAHPVFSVTAEPTVQPEIDISSVEGRNATVRWRMPANSGVNSRTASGFLVQLYGPPPHSEKLQEETTVLNVLSTKFHNLEYQQDYTVVVRLINCGSQGPRSKPYQFRLENLIPTTKAVAGRPDGDSYQLLVAIVGSVTVTCVMILLALLAVFFIRKMMLNRRLVCHDILRLQGEETILQFNSGTLTLTRRPKPTPEALTYPILEWEDIKFEDVIGEGNFGQVIKAMVKKDGNKMSAAIKMLKEFASENDHRDFAGELEVLCKLGQHPNIINLIGACENRGYLYIAIEYAPYGNLLDFLRKSRVLETDPAFAKEHGTASTLTSQQLLQFAVDVATGMHYLSDKQFIHRDLAARNVLVGDNLVAKIADFGLSRGEEVYVKKTMGRLPVRWMAIESLNYSVYTTKSDVWSFGVLLWEIVSLGGTPYCGMTCAELYEKLPQGFRMEKPKNCDDEVYELMKLCWRDRPYERPPFSQISVQLSRMQEARKAYVNMALFENFTYAGIDATAEEA</sequence>
<evidence type="ECO:0000313" key="30">
    <source>
        <dbReference type="Proteomes" id="UP000005226"/>
    </source>
</evidence>